<accession>A0A9E7ZLJ6</accession>
<dbReference type="EMBL" id="CP102774">
    <property type="protein sequence ID" value="UZF88080.1"/>
    <property type="molecule type" value="Genomic_DNA"/>
</dbReference>
<gene>
    <name evidence="1" type="ORF">NWE54_04640</name>
</gene>
<sequence length="75" mass="7653">MGIVAGERIDAPAGVEDVVEIVGAAAASVQDLAGMVVDLDRMRAGDRGGIAMLNLGVSQFDSSQAAGHLKYEVPI</sequence>
<organism evidence="1">
    <name type="scientific">Bosea sp. NBC_00436</name>
    <dbReference type="NCBI Taxonomy" id="2969620"/>
    <lineage>
        <taxon>Bacteria</taxon>
        <taxon>Pseudomonadati</taxon>
        <taxon>Pseudomonadota</taxon>
        <taxon>Alphaproteobacteria</taxon>
        <taxon>Hyphomicrobiales</taxon>
        <taxon>Boseaceae</taxon>
        <taxon>Bosea</taxon>
    </lineage>
</organism>
<proteinExistence type="predicted"/>
<dbReference type="AlphaFoldDB" id="A0A9E7ZLJ6"/>
<evidence type="ECO:0000313" key="1">
    <source>
        <dbReference type="EMBL" id="UZF88080.1"/>
    </source>
</evidence>
<reference evidence="1" key="1">
    <citation type="submission" date="2022-08" db="EMBL/GenBank/DDBJ databases">
        <title>Complete Genome Sequences of 2 Bosea sp. soil isolates.</title>
        <authorList>
            <person name="Alvarez Arevalo M."/>
            <person name="Sterndorff E.B."/>
            <person name="Faurdal D."/>
            <person name="Joergensen T.S."/>
            <person name="Weber T."/>
        </authorList>
    </citation>
    <scope>NUCLEOTIDE SEQUENCE</scope>
    <source>
        <strain evidence="1">NBC_00436</strain>
    </source>
</reference>
<protein>
    <submittedName>
        <fullName evidence="1">Uncharacterized protein</fullName>
    </submittedName>
</protein>
<name>A0A9E7ZLJ6_9HYPH</name>